<keyword evidence="7" id="KW-1185">Reference proteome</keyword>
<dbReference type="InterPro" id="IPR046335">
    <property type="entry name" value="LacI/GalR-like_sensor"/>
</dbReference>
<protein>
    <submittedName>
        <fullName evidence="6">Laci-type hth domain</fullName>
    </submittedName>
</protein>
<gene>
    <name evidence="6" type="ORF">MSL71_25190</name>
</gene>
<dbReference type="PROSITE" id="PS00356">
    <property type="entry name" value="HTH_LACI_1"/>
    <property type="match status" value="1"/>
</dbReference>
<name>A0A4U8YSP1_9BACT</name>
<dbReference type="RefSeq" id="WP_180140844.1">
    <property type="nucleotide sequence ID" value="NZ_CAADHO010000004.1"/>
</dbReference>
<dbReference type="Pfam" id="PF13377">
    <property type="entry name" value="Peripla_BP_3"/>
    <property type="match status" value="1"/>
</dbReference>
<keyword evidence="2" id="KW-0805">Transcription regulation</keyword>
<evidence type="ECO:0000313" key="7">
    <source>
        <dbReference type="Proteomes" id="UP000507962"/>
    </source>
</evidence>
<dbReference type="InterPro" id="IPR010982">
    <property type="entry name" value="Lambda_DNA-bd_dom_sf"/>
</dbReference>
<dbReference type="InterPro" id="IPR028082">
    <property type="entry name" value="Peripla_BP_I"/>
</dbReference>
<dbReference type="SUPFAM" id="SSF53822">
    <property type="entry name" value="Periplasmic binding protein-like I"/>
    <property type="match status" value="1"/>
</dbReference>
<dbReference type="SMART" id="SM00354">
    <property type="entry name" value="HTH_LACI"/>
    <property type="match status" value="1"/>
</dbReference>
<evidence type="ECO:0000256" key="3">
    <source>
        <dbReference type="ARBA" id="ARBA00023125"/>
    </source>
</evidence>
<dbReference type="AlphaFoldDB" id="A0A4U8YSP1"/>
<keyword evidence="4" id="KW-0804">Transcription</keyword>
<dbReference type="CDD" id="cd01392">
    <property type="entry name" value="HTH_LacI"/>
    <property type="match status" value="1"/>
</dbReference>
<dbReference type="Pfam" id="PF00356">
    <property type="entry name" value="LacI"/>
    <property type="match status" value="1"/>
</dbReference>
<dbReference type="EMBL" id="CAADHO010000004">
    <property type="protein sequence ID" value="VFQ44862.1"/>
    <property type="molecule type" value="Genomic_DNA"/>
</dbReference>
<evidence type="ECO:0000259" key="5">
    <source>
        <dbReference type="PROSITE" id="PS50932"/>
    </source>
</evidence>
<reference evidence="6 7" key="1">
    <citation type="submission" date="2019-03" db="EMBL/GenBank/DDBJ databases">
        <authorList>
            <person name="Nijsse B."/>
        </authorList>
    </citation>
    <scope>NUCLEOTIDE SEQUENCE [LARGE SCALE GENOMIC DNA]</scope>
    <source>
        <strain evidence="6">Desulfoluna butyratoxydans MSL71</strain>
    </source>
</reference>
<evidence type="ECO:0000256" key="2">
    <source>
        <dbReference type="ARBA" id="ARBA00023015"/>
    </source>
</evidence>
<organism evidence="6 7">
    <name type="scientific">Desulfoluna butyratoxydans</name>
    <dbReference type="NCBI Taxonomy" id="231438"/>
    <lineage>
        <taxon>Bacteria</taxon>
        <taxon>Pseudomonadati</taxon>
        <taxon>Thermodesulfobacteriota</taxon>
        <taxon>Desulfobacteria</taxon>
        <taxon>Desulfobacterales</taxon>
        <taxon>Desulfolunaceae</taxon>
        <taxon>Desulfoluna</taxon>
    </lineage>
</organism>
<dbReference type="GO" id="GO:0003700">
    <property type="term" value="F:DNA-binding transcription factor activity"/>
    <property type="evidence" value="ECO:0007669"/>
    <property type="project" value="TreeGrafter"/>
</dbReference>
<evidence type="ECO:0000256" key="4">
    <source>
        <dbReference type="ARBA" id="ARBA00023163"/>
    </source>
</evidence>
<dbReference type="GO" id="GO:0000976">
    <property type="term" value="F:transcription cis-regulatory region binding"/>
    <property type="evidence" value="ECO:0007669"/>
    <property type="project" value="TreeGrafter"/>
</dbReference>
<dbReference type="PANTHER" id="PTHR30146">
    <property type="entry name" value="LACI-RELATED TRANSCRIPTIONAL REPRESSOR"/>
    <property type="match status" value="1"/>
</dbReference>
<dbReference type="PROSITE" id="PS50932">
    <property type="entry name" value="HTH_LACI_2"/>
    <property type="match status" value="1"/>
</dbReference>
<dbReference type="InterPro" id="IPR000843">
    <property type="entry name" value="HTH_LacI"/>
</dbReference>
<keyword evidence="1" id="KW-0678">Repressor</keyword>
<dbReference type="SUPFAM" id="SSF47413">
    <property type="entry name" value="lambda repressor-like DNA-binding domains"/>
    <property type="match status" value="1"/>
</dbReference>
<dbReference type="Proteomes" id="UP000507962">
    <property type="component" value="Unassembled WGS sequence"/>
</dbReference>
<keyword evidence="3" id="KW-0238">DNA-binding</keyword>
<feature type="domain" description="HTH lacI-type" evidence="5">
    <location>
        <begin position="3"/>
        <end position="59"/>
    </location>
</feature>
<dbReference type="Gene3D" id="3.40.50.2300">
    <property type="match status" value="2"/>
</dbReference>
<evidence type="ECO:0000256" key="1">
    <source>
        <dbReference type="ARBA" id="ARBA00022491"/>
    </source>
</evidence>
<evidence type="ECO:0000313" key="6">
    <source>
        <dbReference type="EMBL" id="VFQ44862.1"/>
    </source>
</evidence>
<accession>A0A4U8YSP1</accession>
<dbReference type="CDD" id="cd06267">
    <property type="entry name" value="PBP1_LacI_sugar_binding-like"/>
    <property type="match status" value="1"/>
</dbReference>
<sequence length="345" mass="37335">MAATIKEIAKRVGVSIASVSLYLNNKETTRVSASTKERIDKVVDELNYRKNIFASSLGRHESKITGVIIPTSLPLFVNEFTNAILAGIQQVLSERGYSMLFLPVNGASSEEIVKDQLQNSAGCDGYFLFSTGFCSTEQVHRNIATLQSSGKPFVTINIPELDLPVHQVILQDLDKASGASFLIDQGHREIVLLLGRENDVNALGVIDAYNACCREADIEVRGENICYGDYQAESAYLAIKERLATGPEPTAICCMSDQMALGAYAAIQEAGLRIPEDISVIGRNNVTFSPFLYPALTTVDLHMADAGKSAAELLLNVAAGEVTSTCHKVMIRSTLAERASVRALV</sequence>
<dbReference type="Gene3D" id="1.10.260.40">
    <property type="entry name" value="lambda repressor-like DNA-binding domains"/>
    <property type="match status" value="1"/>
</dbReference>
<proteinExistence type="predicted"/>
<dbReference type="PANTHER" id="PTHR30146:SF148">
    <property type="entry name" value="HTH-TYPE TRANSCRIPTIONAL REPRESSOR PURR-RELATED"/>
    <property type="match status" value="1"/>
</dbReference>